<dbReference type="FunFam" id="3.40.50.10140:FF:000007">
    <property type="entry name" value="Disease resistance protein (TIR-NBS-LRR class)"/>
    <property type="match status" value="1"/>
</dbReference>
<comment type="similarity">
    <text evidence="1">Belongs to the jacalin lectin family.</text>
</comment>
<dbReference type="InterPro" id="IPR036404">
    <property type="entry name" value="Jacalin-like_lectin_dom_sf"/>
</dbReference>
<sequence length="815" mass="89110">MAIGTVVEVKIMLAEEEFDWGLTSWKFAMASKSRPKPISGCPSSSSLAPSPRWTYDVFLSFRGEDTRKSFVDHLYTALQQKGIYTFKDDKRLEKGEAISPELLKAIENARFAVIVFSTNYASSSWCLDELVKIVECKNSMGQTILPVFYDVEPSNVRKQEGLFGESFPKQEDKVLLWKAALTEAGSISGWDLRNTANGHESKCIQQIVGVIMSKLGDTVSSDVDNLVGVECRVQKMISLLAMGVEDVRIVGIRGVSGIGKTIIAKVTFDKISNQFEGCSFLHEVGESSKKYGRQALQEKLLSEILMERDVKIKNVFEGINVTKQRLRHKKVFVVLDDVDHADQLEALAGNRDWFGQGSRIIITTRNKSLLYHNAVDETYEVKALNDSEATQLFRLSACKNSIAEEEDGKLTYHVVKFAGGLPLAVKVLGSFLGDTDNNERKSALQRLEKSQEDAVLRQFSTLNTLSQGGLLSAGPWGGEGGGEWSYKPKGAIVKIVIGHGRIIDSIMFKSNNEDGSQEYSPKFGGGGGGPTEIVFDSPAEYLTGISLTYGAIKGIVGFISITSILLRTNVRKYGRFGSETGISASLPLKGGTIVGFYGRSGWTVNALGIYARPKRNASCASLEFKDLHSFLRDRDEAERGSALGSLHKLEEDEILRQFSTWDALSKQGSLCAGPWGGEGGREWNYEPSGAITKIVIGHGRIIDSIMFKGKNDDGLEEYSPKFGGHGGGTTQIDFDHPSEYLTGISLTYGTIRGVVDYTSITSLRFITNVKAYGPFGSETGTFASFPSRDGVIAGFHGRAGSTLDAIGIYAKPKYS</sequence>
<evidence type="ECO:0000313" key="8">
    <source>
        <dbReference type="Proteomes" id="UP001187471"/>
    </source>
</evidence>
<dbReference type="InterPro" id="IPR033734">
    <property type="entry name" value="Jacalin-like_lectin_dom_plant"/>
</dbReference>
<keyword evidence="3" id="KW-0430">Lectin</keyword>
<dbReference type="PROSITE" id="PS50104">
    <property type="entry name" value="TIR"/>
    <property type="match status" value="1"/>
</dbReference>
<keyword evidence="8" id="KW-1185">Reference proteome</keyword>
<dbReference type="PROSITE" id="PS51752">
    <property type="entry name" value="JACALIN_LECTIN"/>
    <property type="match status" value="2"/>
</dbReference>
<dbReference type="InterPro" id="IPR002182">
    <property type="entry name" value="NB-ARC"/>
</dbReference>
<dbReference type="CDD" id="cd09612">
    <property type="entry name" value="Jacalin"/>
    <property type="match status" value="2"/>
</dbReference>
<dbReference type="Gene3D" id="3.40.50.10140">
    <property type="entry name" value="Toll/interleukin-1 receptor homology (TIR) domain"/>
    <property type="match status" value="1"/>
</dbReference>
<dbReference type="GO" id="GO:0007165">
    <property type="term" value="P:signal transduction"/>
    <property type="evidence" value="ECO:0007669"/>
    <property type="project" value="InterPro"/>
</dbReference>
<dbReference type="GO" id="GO:0030246">
    <property type="term" value="F:carbohydrate binding"/>
    <property type="evidence" value="ECO:0007669"/>
    <property type="project" value="UniProtKB-KW"/>
</dbReference>
<keyword evidence="4" id="KW-0520">NAD</keyword>
<dbReference type="InterPro" id="IPR044974">
    <property type="entry name" value="Disease_R_plants"/>
</dbReference>
<dbReference type="Pfam" id="PF00931">
    <property type="entry name" value="NB-ARC"/>
    <property type="match status" value="1"/>
</dbReference>
<dbReference type="PANTHER" id="PTHR11017">
    <property type="entry name" value="LEUCINE-RICH REPEAT-CONTAINING PROTEIN"/>
    <property type="match status" value="1"/>
</dbReference>
<dbReference type="SMART" id="SM00255">
    <property type="entry name" value="TIR"/>
    <property type="match status" value="1"/>
</dbReference>
<dbReference type="FunFam" id="2.100.10.30:FF:000001">
    <property type="entry name" value="Jacalin-related lectin 33"/>
    <property type="match status" value="1"/>
</dbReference>
<proteinExistence type="inferred from homology"/>
<protein>
    <submittedName>
        <fullName evidence="7">Uncharacterized protein</fullName>
    </submittedName>
</protein>
<dbReference type="SUPFAM" id="SSF52200">
    <property type="entry name" value="Toll/Interleukin receptor TIR domain"/>
    <property type="match status" value="1"/>
</dbReference>
<dbReference type="Pfam" id="PF01582">
    <property type="entry name" value="TIR"/>
    <property type="match status" value="1"/>
</dbReference>
<dbReference type="InterPro" id="IPR042197">
    <property type="entry name" value="Apaf_helical"/>
</dbReference>
<dbReference type="GO" id="GO:0043531">
    <property type="term" value="F:ADP binding"/>
    <property type="evidence" value="ECO:0007669"/>
    <property type="project" value="InterPro"/>
</dbReference>
<dbReference type="Gene3D" id="3.40.50.300">
    <property type="entry name" value="P-loop containing nucleotide triphosphate hydrolases"/>
    <property type="match status" value="1"/>
</dbReference>
<dbReference type="GO" id="GO:0006952">
    <property type="term" value="P:defense response"/>
    <property type="evidence" value="ECO:0007669"/>
    <property type="project" value="InterPro"/>
</dbReference>
<dbReference type="Proteomes" id="UP001187471">
    <property type="component" value="Unassembled WGS sequence"/>
</dbReference>
<reference evidence="7" key="1">
    <citation type="submission" date="2022-12" db="EMBL/GenBank/DDBJ databases">
        <title>Draft genome assemblies for two species of Escallonia (Escalloniales).</title>
        <authorList>
            <person name="Chanderbali A."/>
            <person name="Dervinis C."/>
            <person name="Anghel I."/>
            <person name="Soltis D."/>
            <person name="Soltis P."/>
            <person name="Zapata F."/>
        </authorList>
    </citation>
    <scope>NUCLEOTIDE SEQUENCE</scope>
    <source>
        <strain evidence="7">UCBG92.1500</strain>
        <tissue evidence="7">Leaf</tissue>
    </source>
</reference>
<dbReference type="InterPro" id="IPR035897">
    <property type="entry name" value="Toll_tir_struct_dom_sf"/>
</dbReference>
<dbReference type="SUPFAM" id="SSF52540">
    <property type="entry name" value="P-loop containing nucleoside triphosphate hydrolases"/>
    <property type="match status" value="1"/>
</dbReference>
<evidence type="ECO:0000256" key="3">
    <source>
        <dbReference type="ARBA" id="ARBA00022734"/>
    </source>
</evidence>
<evidence type="ECO:0000259" key="6">
    <source>
        <dbReference type="PROSITE" id="PS51752"/>
    </source>
</evidence>
<dbReference type="InterPro" id="IPR001229">
    <property type="entry name" value="Jacalin-like_lectin_dom"/>
</dbReference>
<evidence type="ECO:0000259" key="5">
    <source>
        <dbReference type="PROSITE" id="PS50104"/>
    </source>
</evidence>
<dbReference type="Gene3D" id="1.10.8.430">
    <property type="entry name" value="Helical domain of apoptotic protease-activating factors"/>
    <property type="match status" value="1"/>
</dbReference>
<feature type="domain" description="Jacalin-type lectin" evidence="6">
    <location>
        <begin position="470"/>
        <end position="613"/>
    </location>
</feature>
<feature type="domain" description="TIR" evidence="5">
    <location>
        <begin position="53"/>
        <end position="215"/>
    </location>
</feature>
<keyword evidence="2" id="KW-0433">Leucine-rich repeat</keyword>
<gene>
    <name evidence="7" type="ORF">RJ640_017305</name>
</gene>
<organism evidence="7 8">
    <name type="scientific">Escallonia rubra</name>
    <dbReference type="NCBI Taxonomy" id="112253"/>
    <lineage>
        <taxon>Eukaryota</taxon>
        <taxon>Viridiplantae</taxon>
        <taxon>Streptophyta</taxon>
        <taxon>Embryophyta</taxon>
        <taxon>Tracheophyta</taxon>
        <taxon>Spermatophyta</taxon>
        <taxon>Magnoliopsida</taxon>
        <taxon>eudicotyledons</taxon>
        <taxon>Gunneridae</taxon>
        <taxon>Pentapetalae</taxon>
        <taxon>asterids</taxon>
        <taxon>campanulids</taxon>
        <taxon>Escalloniales</taxon>
        <taxon>Escalloniaceae</taxon>
        <taxon>Escallonia</taxon>
    </lineage>
</organism>
<comment type="caution">
    <text evidence="7">The sequence shown here is derived from an EMBL/GenBank/DDBJ whole genome shotgun (WGS) entry which is preliminary data.</text>
</comment>
<dbReference type="EMBL" id="JAVXUO010001254">
    <property type="protein sequence ID" value="KAK2984192.1"/>
    <property type="molecule type" value="Genomic_DNA"/>
</dbReference>
<accession>A0AA88RBJ7</accession>
<dbReference type="SMART" id="SM00915">
    <property type="entry name" value="Jacalin"/>
    <property type="match status" value="2"/>
</dbReference>
<dbReference type="AlphaFoldDB" id="A0AA88RBJ7"/>
<feature type="domain" description="Jacalin-type lectin" evidence="6">
    <location>
        <begin position="669"/>
        <end position="812"/>
    </location>
</feature>
<dbReference type="SUPFAM" id="SSF51101">
    <property type="entry name" value="Mannose-binding lectins"/>
    <property type="match status" value="2"/>
</dbReference>
<dbReference type="PRINTS" id="PR00364">
    <property type="entry name" value="DISEASERSIST"/>
</dbReference>
<dbReference type="Gene3D" id="2.100.10.30">
    <property type="entry name" value="Jacalin-like lectin domain"/>
    <property type="match status" value="2"/>
</dbReference>
<evidence type="ECO:0000256" key="2">
    <source>
        <dbReference type="ARBA" id="ARBA00022614"/>
    </source>
</evidence>
<evidence type="ECO:0000256" key="4">
    <source>
        <dbReference type="ARBA" id="ARBA00023027"/>
    </source>
</evidence>
<dbReference type="InterPro" id="IPR027417">
    <property type="entry name" value="P-loop_NTPase"/>
</dbReference>
<name>A0AA88RBJ7_9ASTE</name>
<dbReference type="Pfam" id="PF01419">
    <property type="entry name" value="Jacalin"/>
    <property type="match status" value="2"/>
</dbReference>
<dbReference type="PANTHER" id="PTHR11017:SF573">
    <property type="entry name" value="ADP-RIBOSYL CYCLASE_CYCLIC ADP-RIBOSE HYDROLASE"/>
    <property type="match status" value="1"/>
</dbReference>
<evidence type="ECO:0000313" key="7">
    <source>
        <dbReference type="EMBL" id="KAK2984192.1"/>
    </source>
</evidence>
<dbReference type="InterPro" id="IPR000157">
    <property type="entry name" value="TIR_dom"/>
</dbReference>
<evidence type="ECO:0000256" key="1">
    <source>
        <dbReference type="ARBA" id="ARBA00006568"/>
    </source>
</evidence>